<feature type="region of interest" description="Disordered" evidence="1">
    <location>
        <begin position="1"/>
        <end position="21"/>
    </location>
</feature>
<dbReference type="EMBL" id="CAOJ01011272">
    <property type="protein sequence ID" value="CCO33284.1"/>
    <property type="molecule type" value="Genomic_DNA"/>
</dbReference>
<evidence type="ECO:0000256" key="1">
    <source>
        <dbReference type="SAM" id="MobiDB-lite"/>
    </source>
</evidence>
<organism evidence="3 4">
    <name type="scientific">Thanatephorus cucumeris (strain AG1-IB / isolate 7/3/14)</name>
    <name type="common">Lettuce bottom rot fungus</name>
    <name type="synonym">Rhizoctonia solani</name>
    <dbReference type="NCBI Taxonomy" id="1108050"/>
    <lineage>
        <taxon>Eukaryota</taxon>
        <taxon>Fungi</taxon>
        <taxon>Dikarya</taxon>
        <taxon>Basidiomycota</taxon>
        <taxon>Agaricomycotina</taxon>
        <taxon>Agaricomycetes</taxon>
        <taxon>Cantharellales</taxon>
        <taxon>Ceratobasidiaceae</taxon>
        <taxon>Rhizoctonia</taxon>
        <taxon>Rhizoctonia solani AG-1</taxon>
    </lineage>
</organism>
<comment type="caution">
    <text evidence="3">The sequence shown here is derived from an EMBL/GenBank/DDBJ whole genome shotgun (WGS) entry which is preliminary data.</text>
</comment>
<dbReference type="InterPro" id="IPR012337">
    <property type="entry name" value="RNaseH-like_sf"/>
</dbReference>
<reference evidence="3 4" key="1">
    <citation type="journal article" date="2013" name="J. Biotechnol.">
        <title>Establishment and interpretation of the genome sequence of the phytopathogenic fungus Rhizoctonia solani AG1-IB isolate 7/3/14.</title>
        <authorList>
            <person name="Wibberg D.W."/>
            <person name="Jelonek L.J."/>
            <person name="Rupp O.R."/>
            <person name="Hennig M.H."/>
            <person name="Eikmeyer F.E."/>
            <person name="Goesmann A.G."/>
            <person name="Hartmann A.H."/>
            <person name="Borriss R.B."/>
            <person name="Grosch R.G."/>
            <person name="Puehler A.P."/>
            <person name="Schlueter A.S."/>
        </authorList>
    </citation>
    <scope>NUCLEOTIDE SEQUENCE [LARGE SCALE GENOMIC DNA]</scope>
    <source>
        <strain evidence="4">AG1-IB / isolate 7/3/14</strain>
    </source>
</reference>
<feature type="domain" description="HAT C-terminal dimerisation" evidence="2">
    <location>
        <begin position="86"/>
        <end position="132"/>
    </location>
</feature>
<accession>M5C1M6</accession>
<dbReference type="Pfam" id="PF05699">
    <property type="entry name" value="Dimer_Tnp_hAT"/>
    <property type="match status" value="1"/>
</dbReference>
<dbReference type="GO" id="GO:0046983">
    <property type="term" value="F:protein dimerization activity"/>
    <property type="evidence" value="ECO:0007669"/>
    <property type="project" value="InterPro"/>
</dbReference>
<proteinExistence type="predicted"/>
<evidence type="ECO:0000313" key="4">
    <source>
        <dbReference type="Proteomes" id="UP000012065"/>
    </source>
</evidence>
<dbReference type="SUPFAM" id="SSF53098">
    <property type="entry name" value="Ribonuclease H-like"/>
    <property type="match status" value="1"/>
</dbReference>
<dbReference type="HOGENOM" id="CLU_1603870_0_0_1"/>
<gene>
    <name evidence="3" type="ORF">BN14_07358</name>
</gene>
<sequence>MPRRLSPVSTSRAPAPLAHPLPRTQFEIETGLPQLTSASKRPPKRRCTAGTAANVAVEATQLELPPTIEATLAAHESFNAHRKLRYHVAMNILPVQASSASSERTFSSSKFTRTPERNRISEEHMEYLQVLKHILHRRCSSHENNQTLNFMGKFADPAGDMATFIP</sequence>
<name>M5C1M6_THACB</name>
<evidence type="ECO:0000313" key="3">
    <source>
        <dbReference type="EMBL" id="CCO33284.1"/>
    </source>
</evidence>
<protein>
    <recommendedName>
        <fullName evidence="2">HAT C-terminal dimerisation domain-containing protein</fullName>
    </recommendedName>
</protein>
<dbReference type="Proteomes" id="UP000012065">
    <property type="component" value="Unassembled WGS sequence"/>
</dbReference>
<dbReference type="AlphaFoldDB" id="M5C1M6"/>
<evidence type="ECO:0000259" key="2">
    <source>
        <dbReference type="Pfam" id="PF05699"/>
    </source>
</evidence>
<dbReference type="InterPro" id="IPR008906">
    <property type="entry name" value="HATC_C_dom"/>
</dbReference>